<proteinExistence type="predicted"/>
<dbReference type="InterPro" id="IPR052035">
    <property type="entry name" value="ZnF_BED_domain_contain"/>
</dbReference>
<comment type="caution">
    <text evidence="6">The sequence shown here is derived from an EMBL/GenBank/DDBJ whole genome shotgun (WGS) entry which is preliminary data.</text>
</comment>
<evidence type="ECO:0000256" key="2">
    <source>
        <dbReference type="ARBA" id="ARBA00022723"/>
    </source>
</evidence>
<dbReference type="InterPro" id="IPR012337">
    <property type="entry name" value="RNaseH-like_sf"/>
</dbReference>
<organism evidence="6 7">
    <name type="scientific">Coilia grayii</name>
    <name type="common">Gray's grenadier anchovy</name>
    <dbReference type="NCBI Taxonomy" id="363190"/>
    <lineage>
        <taxon>Eukaryota</taxon>
        <taxon>Metazoa</taxon>
        <taxon>Chordata</taxon>
        <taxon>Craniata</taxon>
        <taxon>Vertebrata</taxon>
        <taxon>Euteleostomi</taxon>
        <taxon>Actinopterygii</taxon>
        <taxon>Neopterygii</taxon>
        <taxon>Teleostei</taxon>
        <taxon>Clupei</taxon>
        <taxon>Clupeiformes</taxon>
        <taxon>Clupeoidei</taxon>
        <taxon>Engraulidae</taxon>
        <taxon>Coilinae</taxon>
        <taxon>Coilia</taxon>
    </lineage>
</organism>
<dbReference type="EMBL" id="JBHFQA010000015">
    <property type="protein sequence ID" value="KAL2087200.1"/>
    <property type="molecule type" value="Genomic_DNA"/>
</dbReference>
<dbReference type="SUPFAM" id="SSF140996">
    <property type="entry name" value="Hermes dimerisation domain"/>
    <property type="match status" value="1"/>
</dbReference>
<sequence>MVVKDSQPFSVVEDEGFRAFVNKLDATYVFPTRQPLKAMVAAKYAKAKEEAKACVLKANAVSLTADMLTSINMDAYLAVTCHFLNDSNELKTIVLGVQHFPQAHTAAHLAAAKAAIIEEWGIRHKVTCLVTTAANNMIAAGRELNLKHGVCIAHTINLMVKKALDQIHGLQELRNRARKVVNRFRCSTTAKVCYIIQVQLGQPTLKLMKEVEMRWNSTFLMFERMYGEREPLSAAMSSLQTDVTPLTSAEFAVVEECLGMLSPYNEAIVELSTEKKVSASKIIPLMKMLDYTIGEQISHKKSNHGQGAC</sequence>
<keyword evidence="4" id="KW-0862">Zinc</keyword>
<comment type="subcellular location">
    <subcellularLocation>
        <location evidence="1">Nucleus</location>
    </subcellularLocation>
</comment>
<gene>
    <name evidence="6" type="ORF">ACEWY4_018259</name>
</gene>
<evidence type="ECO:0008006" key="8">
    <source>
        <dbReference type="Google" id="ProtNLM"/>
    </source>
</evidence>
<keyword evidence="3" id="KW-0863">Zinc-finger</keyword>
<evidence type="ECO:0000313" key="6">
    <source>
        <dbReference type="EMBL" id="KAL2087200.1"/>
    </source>
</evidence>
<name>A0ABD1JJB6_9TELE</name>
<dbReference type="SUPFAM" id="SSF53098">
    <property type="entry name" value="Ribonuclease H-like"/>
    <property type="match status" value="1"/>
</dbReference>
<dbReference type="GO" id="GO:0005634">
    <property type="term" value="C:nucleus"/>
    <property type="evidence" value="ECO:0007669"/>
    <property type="project" value="UniProtKB-SubCell"/>
</dbReference>
<keyword evidence="2" id="KW-0479">Metal-binding</keyword>
<evidence type="ECO:0000256" key="4">
    <source>
        <dbReference type="ARBA" id="ARBA00022833"/>
    </source>
</evidence>
<protein>
    <recommendedName>
        <fullName evidence="8">Zinc finger BED domain-containing protein 4-like</fullName>
    </recommendedName>
</protein>
<dbReference type="PANTHER" id="PTHR46481:SF10">
    <property type="entry name" value="ZINC FINGER BED DOMAIN-CONTAINING PROTEIN 39"/>
    <property type="match status" value="1"/>
</dbReference>
<keyword evidence="7" id="KW-1185">Reference proteome</keyword>
<dbReference type="AlphaFoldDB" id="A0ABD1JJB6"/>
<accession>A0ABD1JJB6</accession>
<evidence type="ECO:0000313" key="7">
    <source>
        <dbReference type="Proteomes" id="UP001591681"/>
    </source>
</evidence>
<keyword evidence="5" id="KW-0539">Nucleus</keyword>
<dbReference type="GO" id="GO:0008270">
    <property type="term" value="F:zinc ion binding"/>
    <property type="evidence" value="ECO:0007669"/>
    <property type="project" value="UniProtKB-KW"/>
</dbReference>
<dbReference type="PANTHER" id="PTHR46481">
    <property type="entry name" value="ZINC FINGER BED DOMAIN-CONTAINING PROTEIN 4"/>
    <property type="match status" value="1"/>
</dbReference>
<dbReference type="Proteomes" id="UP001591681">
    <property type="component" value="Unassembled WGS sequence"/>
</dbReference>
<reference evidence="6 7" key="1">
    <citation type="submission" date="2024-09" db="EMBL/GenBank/DDBJ databases">
        <title>A chromosome-level genome assembly of Gray's grenadier anchovy, Coilia grayii.</title>
        <authorList>
            <person name="Fu Z."/>
        </authorList>
    </citation>
    <scope>NUCLEOTIDE SEQUENCE [LARGE SCALE GENOMIC DNA]</scope>
    <source>
        <strain evidence="6">G4</strain>
        <tissue evidence="6">Muscle</tissue>
    </source>
</reference>
<evidence type="ECO:0000256" key="1">
    <source>
        <dbReference type="ARBA" id="ARBA00004123"/>
    </source>
</evidence>
<evidence type="ECO:0000256" key="5">
    <source>
        <dbReference type="ARBA" id="ARBA00023242"/>
    </source>
</evidence>
<evidence type="ECO:0000256" key="3">
    <source>
        <dbReference type="ARBA" id="ARBA00022771"/>
    </source>
</evidence>